<proteinExistence type="predicted"/>
<dbReference type="EMBL" id="OY731400">
    <property type="protein sequence ID" value="CAJ1941783.1"/>
    <property type="molecule type" value="Genomic_DNA"/>
</dbReference>
<keyword evidence="2" id="KW-1185">Reference proteome</keyword>
<name>A0AA86SB52_9FABA</name>
<accession>A0AA86SB52</accession>
<gene>
    <name evidence="1" type="ORF">AYBTSS11_LOCUS10472</name>
</gene>
<reference evidence="1" key="1">
    <citation type="submission" date="2023-10" db="EMBL/GenBank/DDBJ databases">
        <authorList>
            <person name="Domelevo Entfellner J.-B."/>
        </authorList>
    </citation>
    <scope>NUCLEOTIDE SEQUENCE</scope>
</reference>
<dbReference type="Gramene" id="rna-AYBTSS11_LOCUS10472">
    <property type="protein sequence ID" value="CAJ1941783.1"/>
    <property type="gene ID" value="gene-AYBTSS11_LOCUS10472"/>
</dbReference>
<evidence type="ECO:0000313" key="1">
    <source>
        <dbReference type="EMBL" id="CAJ1941783.1"/>
    </source>
</evidence>
<protein>
    <submittedName>
        <fullName evidence="1">Uncharacterized protein</fullName>
    </submittedName>
</protein>
<organism evidence="1 2">
    <name type="scientific">Sphenostylis stenocarpa</name>
    <dbReference type="NCBI Taxonomy" id="92480"/>
    <lineage>
        <taxon>Eukaryota</taxon>
        <taxon>Viridiplantae</taxon>
        <taxon>Streptophyta</taxon>
        <taxon>Embryophyta</taxon>
        <taxon>Tracheophyta</taxon>
        <taxon>Spermatophyta</taxon>
        <taxon>Magnoliopsida</taxon>
        <taxon>eudicotyledons</taxon>
        <taxon>Gunneridae</taxon>
        <taxon>Pentapetalae</taxon>
        <taxon>rosids</taxon>
        <taxon>fabids</taxon>
        <taxon>Fabales</taxon>
        <taxon>Fabaceae</taxon>
        <taxon>Papilionoideae</taxon>
        <taxon>50 kb inversion clade</taxon>
        <taxon>NPAAA clade</taxon>
        <taxon>indigoferoid/millettioid clade</taxon>
        <taxon>Phaseoleae</taxon>
        <taxon>Sphenostylis</taxon>
    </lineage>
</organism>
<sequence length="156" mass="17675">MNMVAIYGTQNNLCSSAMAYVVKKSMKQPLQLKCCVKVHLQTWIIKFKWVERISDQSEQEKELGDSLVETLRSSELAESGLVRFSEPILWIRGVGENLNPRENGEETMHLVRVLLEEDPRIKIESALGVMHDDDTISIVRDGGVDRGYLTSLRGVQ</sequence>
<evidence type="ECO:0000313" key="2">
    <source>
        <dbReference type="Proteomes" id="UP001189624"/>
    </source>
</evidence>
<dbReference type="Proteomes" id="UP001189624">
    <property type="component" value="Chromosome 3"/>
</dbReference>
<dbReference type="AlphaFoldDB" id="A0AA86SB52"/>